<proteinExistence type="predicted"/>
<organism evidence="7 8">
    <name type="scientific">Azoarcus taiwanensis</name>
    <dbReference type="NCBI Taxonomy" id="666964"/>
    <lineage>
        <taxon>Bacteria</taxon>
        <taxon>Pseudomonadati</taxon>
        <taxon>Pseudomonadota</taxon>
        <taxon>Betaproteobacteria</taxon>
        <taxon>Rhodocyclales</taxon>
        <taxon>Zoogloeaceae</taxon>
        <taxon>Azoarcus</taxon>
    </lineage>
</organism>
<evidence type="ECO:0000313" key="7">
    <source>
        <dbReference type="EMBL" id="NMG03148.1"/>
    </source>
</evidence>
<evidence type="ECO:0000256" key="1">
    <source>
        <dbReference type="ARBA" id="ARBA00004141"/>
    </source>
</evidence>
<comment type="caution">
    <text evidence="7">The sequence shown here is derived from an EMBL/GenBank/DDBJ whole genome shotgun (WGS) entry which is preliminary data.</text>
</comment>
<dbReference type="InterPro" id="IPR019109">
    <property type="entry name" value="MamF_MmsF"/>
</dbReference>
<evidence type="ECO:0000256" key="4">
    <source>
        <dbReference type="ARBA" id="ARBA00023136"/>
    </source>
</evidence>
<protein>
    <recommendedName>
        <fullName evidence="9">DUF4870 domain-containing protein</fullName>
    </recommendedName>
</protein>
<reference evidence="7" key="1">
    <citation type="submission" date="2019-12" db="EMBL/GenBank/DDBJ databases">
        <title>Comparative genomics gives insights into the taxonomy of the Azoarcus-Aromatoleum group and reveals separate origins of nif in the plant-associated Azoarcus and non-plant-associated Aromatoleum sub-groups.</title>
        <authorList>
            <person name="Lafos M."/>
            <person name="Maluk M."/>
            <person name="Batista M."/>
            <person name="Junghare M."/>
            <person name="Carmona M."/>
            <person name="Faoro H."/>
            <person name="Cruz L.M."/>
            <person name="Battistoni F."/>
            <person name="De Souza E."/>
            <person name="Pedrosa F."/>
            <person name="Chen W.-M."/>
            <person name="Poole P.S."/>
            <person name="Dixon R.A."/>
            <person name="James E.K."/>
        </authorList>
    </citation>
    <scope>NUCLEOTIDE SEQUENCE</scope>
    <source>
        <strain evidence="7">NSC3</strain>
    </source>
</reference>
<feature type="transmembrane region" description="Helical" evidence="6">
    <location>
        <begin position="101"/>
        <end position="123"/>
    </location>
</feature>
<feature type="transmembrane region" description="Helical" evidence="6">
    <location>
        <begin position="34"/>
        <end position="55"/>
    </location>
</feature>
<dbReference type="AlphaFoldDB" id="A0A972F7F4"/>
<evidence type="ECO:0000256" key="3">
    <source>
        <dbReference type="ARBA" id="ARBA00022989"/>
    </source>
</evidence>
<dbReference type="EMBL" id="WTVM01000044">
    <property type="protein sequence ID" value="NMG03148.1"/>
    <property type="molecule type" value="Genomic_DNA"/>
</dbReference>
<keyword evidence="3 6" id="KW-1133">Transmembrane helix</keyword>
<dbReference type="RefSeq" id="WP_168987905.1">
    <property type="nucleotide sequence ID" value="NZ_CAWPHM010000269.1"/>
</dbReference>
<comment type="subcellular location">
    <subcellularLocation>
        <location evidence="1">Membrane</location>
        <topology evidence="1">Multi-pass membrane protein</topology>
    </subcellularLocation>
</comment>
<evidence type="ECO:0000256" key="5">
    <source>
        <dbReference type="SAM" id="MobiDB-lite"/>
    </source>
</evidence>
<evidence type="ECO:0000256" key="6">
    <source>
        <dbReference type="SAM" id="Phobius"/>
    </source>
</evidence>
<dbReference type="Proteomes" id="UP000599523">
    <property type="component" value="Unassembled WGS sequence"/>
</dbReference>
<keyword evidence="8" id="KW-1185">Reference proteome</keyword>
<keyword evidence="4 6" id="KW-0472">Membrane</keyword>
<evidence type="ECO:0008006" key="9">
    <source>
        <dbReference type="Google" id="ProtNLM"/>
    </source>
</evidence>
<feature type="region of interest" description="Disordered" evidence="5">
    <location>
        <begin position="1"/>
        <end position="20"/>
    </location>
</feature>
<gene>
    <name evidence="7" type="ORF">GPA21_09190</name>
</gene>
<evidence type="ECO:0000313" key="8">
    <source>
        <dbReference type="Proteomes" id="UP000599523"/>
    </source>
</evidence>
<name>A0A972F7F4_9RHOO</name>
<sequence length="149" mass="15992">MNALGGVSLHGQTRTQRHDVGANERQRAVLAEGLFLANLTILPGLALAALVGLWLRHRHDRDLAALHLEQALFTTLWAGVIVLATALVTVWLGGVDAPLTWAILLPAMVCMHAAFIVLGVIALTRALSGEPWRYPVLGPLLPDADSDKD</sequence>
<feature type="transmembrane region" description="Helical" evidence="6">
    <location>
        <begin position="76"/>
        <end position="95"/>
    </location>
</feature>
<keyword evidence="2 6" id="KW-0812">Transmembrane</keyword>
<evidence type="ECO:0000256" key="2">
    <source>
        <dbReference type="ARBA" id="ARBA00022692"/>
    </source>
</evidence>
<accession>A0A972F7F4</accession>
<dbReference type="Pfam" id="PF09685">
    <property type="entry name" value="MamF_MmsF"/>
    <property type="match status" value="1"/>
</dbReference>